<sequence>MIPEMSPTTPLNEGETVLHSFHPDRAAYWRDHAWMAAGAMGLGMAILWGIGNPHAWTGAVGGLAAIAVRAFYLASDELKARWDMTETRLLGPQGRNLRLADIQEIRKLGSAVQLITRTGDKHLLKFRADRDDTIARIERARAGGWG</sequence>
<organism evidence="2 3">
    <name type="scientific">Thalassovita aquimarina</name>
    <dbReference type="NCBI Taxonomy" id="2785917"/>
    <lineage>
        <taxon>Bacteria</taxon>
        <taxon>Pseudomonadati</taxon>
        <taxon>Pseudomonadota</taxon>
        <taxon>Alphaproteobacteria</taxon>
        <taxon>Rhodobacterales</taxon>
        <taxon>Roseobacteraceae</taxon>
        <taxon>Thalassovita</taxon>
    </lineage>
</organism>
<feature type="transmembrane region" description="Helical" evidence="1">
    <location>
        <begin position="56"/>
        <end position="74"/>
    </location>
</feature>
<evidence type="ECO:0008006" key="4">
    <source>
        <dbReference type="Google" id="ProtNLM"/>
    </source>
</evidence>
<keyword evidence="1" id="KW-1133">Transmembrane helix</keyword>
<comment type="caution">
    <text evidence="2">The sequence shown here is derived from an EMBL/GenBank/DDBJ whole genome shotgun (WGS) entry which is preliminary data.</text>
</comment>
<reference evidence="2 3" key="1">
    <citation type="journal article" date="2021" name="Arch. Microbiol.">
        <title>Thalassobius aquimarinus sp. nov., isolated from the Sea of Japan seashore.</title>
        <authorList>
            <person name="Kurilenko V.V."/>
            <person name="Romanenko L.A."/>
            <person name="Chernysheva N.Y."/>
            <person name="Velansky P.V."/>
            <person name="Tekutyeva L.A."/>
            <person name="Isaeva M.P."/>
            <person name="Mikhailov V.V."/>
        </authorList>
    </citation>
    <scope>NUCLEOTIDE SEQUENCE [LARGE SCALE GENOMIC DNA]</scope>
    <source>
        <strain evidence="2 3">KMM 8518</strain>
    </source>
</reference>
<accession>A0ABS5HP90</accession>
<evidence type="ECO:0000256" key="1">
    <source>
        <dbReference type="SAM" id="Phobius"/>
    </source>
</evidence>
<keyword evidence="3" id="KW-1185">Reference proteome</keyword>
<dbReference type="RefSeq" id="WP_212700279.1">
    <property type="nucleotide sequence ID" value="NZ_JADMKU010000004.1"/>
</dbReference>
<gene>
    <name evidence="2" type="ORF">IT775_06480</name>
</gene>
<dbReference type="Proteomes" id="UP001195941">
    <property type="component" value="Unassembled WGS sequence"/>
</dbReference>
<dbReference type="EMBL" id="JADMKU010000004">
    <property type="protein sequence ID" value="MBR9650765.1"/>
    <property type="molecule type" value="Genomic_DNA"/>
</dbReference>
<proteinExistence type="predicted"/>
<feature type="transmembrane region" description="Helical" evidence="1">
    <location>
        <begin position="33"/>
        <end position="50"/>
    </location>
</feature>
<evidence type="ECO:0000313" key="2">
    <source>
        <dbReference type="EMBL" id="MBR9650765.1"/>
    </source>
</evidence>
<name>A0ABS5HP90_9RHOB</name>
<keyword evidence="1" id="KW-0812">Transmembrane</keyword>
<keyword evidence="1" id="KW-0472">Membrane</keyword>
<protein>
    <recommendedName>
        <fullName evidence="4">DUF304 domain-containing protein</fullName>
    </recommendedName>
</protein>
<evidence type="ECO:0000313" key="3">
    <source>
        <dbReference type="Proteomes" id="UP001195941"/>
    </source>
</evidence>